<feature type="domain" description="Glyoxalase/fosfomycin resistance/dioxygenase" evidence="1">
    <location>
        <begin position="22"/>
        <end position="135"/>
    </location>
</feature>
<evidence type="ECO:0000313" key="2">
    <source>
        <dbReference type="EMBL" id="SHH56118.1"/>
    </source>
</evidence>
<dbReference type="Gene3D" id="3.10.180.10">
    <property type="entry name" value="2,3-Dihydroxybiphenyl 1,2-Dioxygenase, domain 1"/>
    <property type="match status" value="1"/>
</dbReference>
<dbReference type="InterPro" id="IPR004360">
    <property type="entry name" value="Glyas_Fos-R_dOase_dom"/>
</dbReference>
<proteinExistence type="predicted"/>
<reference evidence="2 3" key="1">
    <citation type="submission" date="2016-11" db="EMBL/GenBank/DDBJ databases">
        <authorList>
            <person name="Jaros S."/>
            <person name="Januszkiewicz K."/>
            <person name="Wedrychowicz H."/>
        </authorList>
    </citation>
    <scope>NUCLEOTIDE SEQUENCE [LARGE SCALE GENOMIC DNA]</scope>
    <source>
        <strain evidence="2 3">GAS242</strain>
    </source>
</reference>
<dbReference type="OrthoDB" id="9795306at2"/>
<sequence>MLQASLNGMLIDWERAGPERRFEVRVPNVLQAGKFYRGVFGADETFRQETHNGKVFRLGFTIGRIGFAISSEGDIERPLLSSIAEEFGSAFVAVILRVEDPDCMARAAQQAGSGLTRAHQMDPVTVVTDPFGGHWALVKREPVP</sequence>
<dbReference type="RefSeq" id="WP_079571353.1">
    <property type="nucleotide sequence ID" value="NZ_LT670818.1"/>
</dbReference>
<dbReference type="Proteomes" id="UP000190675">
    <property type="component" value="Chromosome I"/>
</dbReference>
<dbReference type="Pfam" id="PF00903">
    <property type="entry name" value="Glyoxalase"/>
    <property type="match status" value="1"/>
</dbReference>
<protein>
    <submittedName>
        <fullName evidence="2">Uncharacterized conserved protein PhnB, glyoxalase superfamily</fullName>
    </submittedName>
</protein>
<dbReference type="InterPro" id="IPR029068">
    <property type="entry name" value="Glyas_Bleomycin-R_OHBP_Dase"/>
</dbReference>
<dbReference type="AlphaFoldDB" id="A0A1M5TZI7"/>
<gene>
    <name evidence="2" type="ORF">SAMN05444169_8080</name>
</gene>
<dbReference type="SUPFAM" id="SSF54593">
    <property type="entry name" value="Glyoxalase/Bleomycin resistance protein/Dihydroxybiphenyl dioxygenase"/>
    <property type="match status" value="1"/>
</dbReference>
<name>A0A1M5TZI7_9BRAD</name>
<evidence type="ECO:0000259" key="1">
    <source>
        <dbReference type="Pfam" id="PF00903"/>
    </source>
</evidence>
<dbReference type="EMBL" id="LT670818">
    <property type="protein sequence ID" value="SHH56118.1"/>
    <property type="molecule type" value="Genomic_DNA"/>
</dbReference>
<accession>A0A1M5TZI7</accession>
<organism evidence="2 3">
    <name type="scientific">Bradyrhizobium erythrophlei</name>
    <dbReference type="NCBI Taxonomy" id="1437360"/>
    <lineage>
        <taxon>Bacteria</taxon>
        <taxon>Pseudomonadati</taxon>
        <taxon>Pseudomonadota</taxon>
        <taxon>Alphaproteobacteria</taxon>
        <taxon>Hyphomicrobiales</taxon>
        <taxon>Nitrobacteraceae</taxon>
        <taxon>Bradyrhizobium</taxon>
    </lineage>
</organism>
<evidence type="ECO:0000313" key="3">
    <source>
        <dbReference type="Proteomes" id="UP000190675"/>
    </source>
</evidence>